<organism evidence="2 3">
    <name type="scientific">Puccinia coronata f. sp. avenae</name>
    <dbReference type="NCBI Taxonomy" id="200324"/>
    <lineage>
        <taxon>Eukaryota</taxon>
        <taxon>Fungi</taxon>
        <taxon>Dikarya</taxon>
        <taxon>Basidiomycota</taxon>
        <taxon>Pucciniomycotina</taxon>
        <taxon>Pucciniomycetes</taxon>
        <taxon>Pucciniales</taxon>
        <taxon>Pucciniaceae</taxon>
        <taxon>Puccinia</taxon>
    </lineage>
</organism>
<feature type="region of interest" description="Disordered" evidence="1">
    <location>
        <begin position="88"/>
        <end position="109"/>
    </location>
</feature>
<dbReference type="EMBL" id="PGCJ01001084">
    <property type="protein sequence ID" value="PLW09873.1"/>
    <property type="molecule type" value="Genomic_DNA"/>
</dbReference>
<evidence type="ECO:0000313" key="2">
    <source>
        <dbReference type="EMBL" id="PLW09873.1"/>
    </source>
</evidence>
<dbReference type="AlphaFoldDB" id="A0A2N5S9F4"/>
<evidence type="ECO:0000256" key="1">
    <source>
        <dbReference type="SAM" id="MobiDB-lite"/>
    </source>
</evidence>
<reference evidence="2 3" key="1">
    <citation type="submission" date="2017-11" db="EMBL/GenBank/DDBJ databases">
        <title>De novo assembly and phasing of dikaryotic genomes from two isolates of Puccinia coronata f. sp. avenae, the causal agent of oat crown rust.</title>
        <authorList>
            <person name="Miller M.E."/>
            <person name="Zhang Y."/>
            <person name="Omidvar V."/>
            <person name="Sperschneider J."/>
            <person name="Schwessinger B."/>
            <person name="Raley C."/>
            <person name="Palmer J.M."/>
            <person name="Garnica D."/>
            <person name="Upadhyaya N."/>
            <person name="Rathjen J."/>
            <person name="Taylor J.M."/>
            <person name="Park R.F."/>
            <person name="Dodds P.N."/>
            <person name="Hirsch C.D."/>
            <person name="Kianian S.F."/>
            <person name="Figueroa M."/>
        </authorList>
    </citation>
    <scope>NUCLEOTIDE SEQUENCE [LARGE SCALE GENOMIC DNA]</scope>
    <source>
        <strain evidence="2">12NC29</strain>
    </source>
</reference>
<gene>
    <name evidence="2" type="ORF">PCANC_20003</name>
</gene>
<sequence>MASTRFLVLPSYGGGQAVSTKKQAEAKVLQALKNKYEKAIQCMAAIIQEAEELLGDELSLAQSKSIFLEIKLEAILIPNIQIPTKRNASFATPSSSKPPANKKPKNSHKSVAWIDHLSAAEIISKDRPDSNLDGPACPTPRSHATAPHPIGVDGSNNRGLKVSKEALNKNGRGSAAEKGKEKVVVMERALSLPLISVKGPFVPSEKLTWENNMAFLSPGGASVNAGK</sequence>
<proteinExistence type="predicted"/>
<feature type="region of interest" description="Disordered" evidence="1">
    <location>
        <begin position="124"/>
        <end position="158"/>
    </location>
</feature>
<evidence type="ECO:0000313" key="3">
    <source>
        <dbReference type="Proteomes" id="UP000235388"/>
    </source>
</evidence>
<dbReference type="Proteomes" id="UP000235388">
    <property type="component" value="Unassembled WGS sequence"/>
</dbReference>
<feature type="non-terminal residue" evidence="2">
    <location>
        <position position="227"/>
    </location>
</feature>
<accession>A0A2N5S9F4</accession>
<comment type="caution">
    <text evidence="2">The sequence shown here is derived from an EMBL/GenBank/DDBJ whole genome shotgun (WGS) entry which is preliminary data.</text>
</comment>
<protein>
    <submittedName>
        <fullName evidence="2">Uncharacterized protein</fullName>
    </submittedName>
</protein>
<name>A0A2N5S9F4_9BASI</name>
<keyword evidence="3" id="KW-1185">Reference proteome</keyword>